<dbReference type="GO" id="GO:0003700">
    <property type="term" value="F:DNA-binding transcription factor activity"/>
    <property type="evidence" value="ECO:0007669"/>
    <property type="project" value="InterPro"/>
</dbReference>
<dbReference type="Proteomes" id="UP000219602">
    <property type="component" value="Chromosome 4"/>
</dbReference>
<dbReference type="InterPro" id="IPR007219">
    <property type="entry name" value="XnlR_reg_dom"/>
</dbReference>
<dbReference type="GO" id="GO:0003677">
    <property type="term" value="F:DNA binding"/>
    <property type="evidence" value="ECO:0007669"/>
    <property type="project" value="InterPro"/>
</dbReference>
<feature type="compositionally biased region" description="Polar residues" evidence="2">
    <location>
        <begin position="157"/>
        <end position="170"/>
    </location>
</feature>
<reference evidence="5 6" key="1">
    <citation type="journal article" date="2016" name="Environ. Microbiol.">
        <title>Effector profiles distinguish formae speciales of Fusarium oxysporum.</title>
        <authorList>
            <person name="van Dam P."/>
            <person name="Fokkens L."/>
            <person name="Schmidt S.M."/>
            <person name="Linmans J.H."/>
            <person name="Kistler H.C."/>
            <person name="Ma L.J."/>
            <person name="Rep M."/>
        </authorList>
    </citation>
    <scope>NUCLEOTIDE SEQUENCE [LARGE SCALE GENOMIC DNA]</scope>
    <source>
        <strain evidence="5 6">Forc016</strain>
    </source>
</reference>
<dbReference type="PANTHER" id="PTHR46910:SF39">
    <property type="entry name" value="ZN(II)2CYS6 TRANSCRIPTION FACTOR (EUROFUNG)"/>
    <property type="match status" value="1"/>
</dbReference>
<keyword evidence="1" id="KW-0539">Nucleus</keyword>
<proteinExistence type="predicted"/>
<dbReference type="CDD" id="cd12148">
    <property type="entry name" value="fungal_TF_MHR"/>
    <property type="match status" value="1"/>
</dbReference>
<feature type="region of interest" description="Disordered" evidence="2">
    <location>
        <begin position="157"/>
        <end position="176"/>
    </location>
</feature>
<gene>
    <name evidence="5" type="ORF">AU210_005491</name>
</gene>
<dbReference type="EMBL" id="MABQ02000003">
    <property type="protein sequence ID" value="PCD42967.1"/>
    <property type="molecule type" value="Genomic_DNA"/>
</dbReference>
<dbReference type="InterPro" id="IPR050987">
    <property type="entry name" value="AtrR-like"/>
</dbReference>
<feature type="transmembrane region" description="Helical" evidence="3">
    <location>
        <begin position="63"/>
        <end position="81"/>
    </location>
</feature>
<evidence type="ECO:0000256" key="2">
    <source>
        <dbReference type="SAM" id="MobiDB-lite"/>
    </source>
</evidence>
<dbReference type="STRING" id="327505.A0A2H3HJK9"/>
<feature type="domain" description="Xylanolytic transcriptional activator regulatory" evidence="4">
    <location>
        <begin position="277"/>
        <end position="349"/>
    </location>
</feature>
<organism evidence="5 6">
    <name type="scientific">Fusarium oxysporum f. sp. radicis-cucumerinum</name>
    <dbReference type="NCBI Taxonomy" id="327505"/>
    <lineage>
        <taxon>Eukaryota</taxon>
        <taxon>Fungi</taxon>
        <taxon>Dikarya</taxon>
        <taxon>Ascomycota</taxon>
        <taxon>Pezizomycotina</taxon>
        <taxon>Sordariomycetes</taxon>
        <taxon>Hypocreomycetidae</taxon>
        <taxon>Hypocreales</taxon>
        <taxon>Nectriaceae</taxon>
        <taxon>Fusarium</taxon>
        <taxon>Fusarium oxysporum species complex</taxon>
    </lineage>
</organism>
<dbReference type="GO" id="GO:0008270">
    <property type="term" value="F:zinc ion binding"/>
    <property type="evidence" value="ECO:0007669"/>
    <property type="project" value="InterPro"/>
</dbReference>
<dbReference type="SMART" id="SM00906">
    <property type="entry name" value="Fungal_trans"/>
    <property type="match status" value="1"/>
</dbReference>
<reference evidence="5 6" key="2">
    <citation type="journal article" date="2017" name="Sci. Rep.">
        <title>A mobile pathogenicity chromosome in Fusarium oxysporum for infection of multiple cucurbit species.</title>
        <authorList>
            <person name="van Dam P."/>
            <person name="Fokkens L."/>
            <person name="Ayukawa Y."/>
            <person name="van der Gragt M."/>
            <person name="Ter Horst A."/>
            <person name="Brankovics B."/>
            <person name="Houterman P.M."/>
            <person name="Arie T."/>
            <person name="Rep M."/>
        </authorList>
    </citation>
    <scope>NUCLEOTIDE SEQUENCE [LARGE SCALE GENOMIC DNA]</scope>
    <source>
        <strain evidence="5 6">Forc016</strain>
    </source>
</reference>
<name>A0A2H3HJK9_FUSOX</name>
<keyword evidence="3" id="KW-0472">Membrane</keyword>
<dbReference type="AlphaFoldDB" id="A0A2H3HJK9"/>
<evidence type="ECO:0000313" key="5">
    <source>
        <dbReference type="EMBL" id="PCD42967.1"/>
    </source>
</evidence>
<keyword evidence="3" id="KW-1133">Transmembrane helix</keyword>
<keyword evidence="3" id="KW-0812">Transmembrane</keyword>
<sequence>MAGLYPTSTAVTAWIALNCAGSTKCAVGIGAMMSFSQLGGIVRSNIYIAGQAPTYPGGFGTSLRMLVVCGIIWPLVYRFNLKGIYRKRAAIPLEEIQAKYTEQHQSWVTALSSQAGIEDEVTTTSDTGKDGFGHHTVETPAAEAFLAKVNQLRHDTTFSATSDPSPIEQGSANDSAKSSLLSSSYDYFRLTFDTSLFALGETFVNYHLGPTANQPNGQDRHQEQDTVITRPPPPGTAFFEQALVLLKLPFEEPSLEHIEILNLATFYSYSLNWKRVTYMYAGMSVRMCNLLELHQSPSQTYSELDKEHRKRVCWTSYCPDKMASSELGLLPSFQPSQIKLDYPSDQQLEPGDADQFFEADFLRARIQLTLMKAQADIFIDIWRSIRDDIPDGERRVRPILLRLENWLYELPPLLKFDCEAGMPEGIAQAPNMRSLASLYLRWQQIGSVDEVSKPITYNIY</sequence>
<evidence type="ECO:0000256" key="3">
    <source>
        <dbReference type="SAM" id="Phobius"/>
    </source>
</evidence>
<comment type="caution">
    <text evidence="5">The sequence shown here is derived from an EMBL/GenBank/DDBJ whole genome shotgun (WGS) entry which is preliminary data.</text>
</comment>
<dbReference type="GO" id="GO:0006351">
    <property type="term" value="P:DNA-templated transcription"/>
    <property type="evidence" value="ECO:0007669"/>
    <property type="project" value="InterPro"/>
</dbReference>
<accession>A0A2H3HJK9</accession>
<evidence type="ECO:0000313" key="6">
    <source>
        <dbReference type="Proteomes" id="UP000219602"/>
    </source>
</evidence>
<evidence type="ECO:0000259" key="4">
    <source>
        <dbReference type="SMART" id="SM00906"/>
    </source>
</evidence>
<dbReference type="PANTHER" id="PTHR46910">
    <property type="entry name" value="TRANSCRIPTION FACTOR PDR1"/>
    <property type="match status" value="1"/>
</dbReference>
<protein>
    <recommendedName>
        <fullName evidence="4">Xylanolytic transcriptional activator regulatory domain-containing protein</fullName>
    </recommendedName>
</protein>
<dbReference type="Pfam" id="PF04082">
    <property type="entry name" value="Fungal_trans"/>
    <property type="match status" value="1"/>
</dbReference>
<evidence type="ECO:0000256" key="1">
    <source>
        <dbReference type="ARBA" id="ARBA00023242"/>
    </source>
</evidence>